<reference evidence="4" key="1">
    <citation type="journal article" date="2005" name="Nature">
        <title>Sequencing of Aspergillus nidulans and comparative analysis with A. fumigatus and A. oryzae.</title>
        <authorList>
            <person name="Galagan J.E."/>
            <person name="Calvo S.E."/>
            <person name="Cuomo C."/>
            <person name="Ma L.J."/>
            <person name="Wortman J.R."/>
            <person name="Batzoglou S."/>
            <person name="Lee S.I."/>
            <person name="Basturkmen M."/>
            <person name="Spevak C.C."/>
            <person name="Clutterbuck J."/>
            <person name="Kapitonov V."/>
            <person name="Jurka J."/>
            <person name="Scazzocchio C."/>
            <person name="Farman M."/>
            <person name="Butler J."/>
            <person name="Purcell S."/>
            <person name="Harris S."/>
            <person name="Braus G.H."/>
            <person name="Draht O."/>
            <person name="Busch S."/>
            <person name="D'Enfert C."/>
            <person name="Bouchier C."/>
            <person name="Goldman G.H."/>
            <person name="Bell-Pedersen D."/>
            <person name="Griffiths-Jones S."/>
            <person name="Doonan J.H."/>
            <person name="Yu J."/>
            <person name="Vienken K."/>
            <person name="Pain A."/>
            <person name="Freitag M."/>
            <person name="Selker E.U."/>
            <person name="Archer D.B."/>
            <person name="Penalva M.A."/>
            <person name="Oakley B.R."/>
            <person name="Momany M."/>
            <person name="Tanaka T."/>
            <person name="Kumagai T."/>
            <person name="Asai K."/>
            <person name="Machida M."/>
            <person name="Nierman W.C."/>
            <person name="Denning D.W."/>
            <person name="Caddick M."/>
            <person name="Hynes M."/>
            <person name="Paoletti M."/>
            <person name="Fischer R."/>
            <person name="Miller B."/>
            <person name="Dyer P."/>
            <person name="Sachs M.S."/>
            <person name="Osmani S.A."/>
            <person name="Birren B.W."/>
        </authorList>
    </citation>
    <scope>NUCLEOTIDE SEQUENCE [LARGE SCALE GENOMIC DNA]</scope>
    <source>
        <strain evidence="4">FGSC A4 / ATCC 38163 / CBS 112.46 / NRRL 194 / M139</strain>
    </source>
</reference>
<protein>
    <recommendedName>
        <fullName evidence="2">NADP-dependent oxidoreductase domain-containing protein</fullName>
    </recommendedName>
</protein>
<dbReference type="GO" id="GO:0016491">
    <property type="term" value="F:oxidoreductase activity"/>
    <property type="evidence" value="ECO:0007669"/>
    <property type="project" value="UniProtKB-KW"/>
</dbReference>
<evidence type="ECO:0000256" key="1">
    <source>
        <dbReference type="ARBA" id="ARBA00023002"/>
    </source>
</evidence>
<dbReference type="InParanoid" id="Q5ASJ7"/>
<evidence type="ECO:0000259" key="2">
    <source>
        <dbReference type="Pfam" id="PF00248"/>
    </source>
</evidence>
<proteinExistence type="predicted"/>
<dbReference type="Proteomes" id="UP000000560">
    <property type="component" value="Chromosome III"/>
</dbReference>
<accession>Q5ASJ7</accession>
<dbReference type="KEGG" id="ani:ANIA_08733"/>
<dbReference type="SUPFAM" id="SSF51430">
    <property type="entry name" value="NAD(P)-linked oxidoreductase"/>
    <property type="match status" value="1"/>
</dbReference>
<dbReference type="Pfam" id="PF00248">
    <property type="entry name" value="Aldo_ket_red"/>
    <property type="match status" value="1"/>
</dbReference>
<dbReference type="Gene3D" id="3.20.20.100">
    <property type="entry name" value="NADP-dependent oxidoreductase domain"/>
    <property type="match status" value="1"/>
</dbReference>
<dbReference type="PANTHER" id="PTHR43625">
    <property type="entry name" value="AFLATOXIN B1 ALDEHYDE REDUCTASE"/>
    <property type="match status" value="1"/>
</dbReference>
<dbReference type="GO" id="GO:0005737">
    <property type="term" value="C:cytoplasm"/>
    <property type="evidence" value="ECO:0000318"/>
    <property type="project" value="GO_Central"/>
</dbReference>
<dbReference type="OrthoDB" id="37537at2759"/>
<dbReference type="EMBL" id="BN001303">
    <property type="protein sequence ID" value="CBF78140.1"/>
    <property type="molecule type" value="Genomic_DNA"/>
</dbReference>
<dbReference type="InterPro" id="IPR036812">
    <property type="entry name" value="NAD(P)_OxRdtase_dom_sf"/>
</dbReference>
<keyword evidence="1" id="KW-0560">Oxidoreductase</keyword>
<organism evidence="3 4">
    <name type="scientific">Emericella nidulans (strain FGSC A4 / ATCC 38163 / CBS 112.46 / NRRL 194 / M139)</name>
    <name type="common">Aspergillus nidulans</name>
    <dbReference type="NCBI Taxonomy" id="227321"/>
    <lineage>
        <taxon>Eukaryota</taxon>
        <taxon>Fungi</taxon>
        <taxon>Dikarya</taxon>
        <taxon>Ascomycota</taxon>
        <taxon>Pezizomycotina</taxon>
        <taxon>Eurotiomycetes</taxon>
        <taxon>Eurotiomycetidae</taxon>
        <taxon>Eurotiales</taxon>
        <taxon>Aspergillaceae</taxon>
        <taxon>Aspergillus</taxon>
        <taxon>Aspergillus subgen. Nidulantes</taxon>
    </lineage>
</organism>
<gene>
    <name evidence="3" type="ORF">ANIA_08733</name>
</gene>
<evidence type="ECO:0000313" key="4">
    <source>
        <dbReference type="Proteomes" id="UP000000560"/>
    </source>
</evidence>
<keyword evidence="4" id="KW-1185">Reference proteome</keyword>
<reference evidence="4" key="2">
    <citation type="journal article" date="2009" name="Fungal Genet. Biol.">
        <title>The 2008 update of the Aspergillus nidulans genome annotation: a community effort.</title>
        <authorList>
            <person name="Wortman J.R."/>
            <person name="Gilsenan J.M."/>
            <person name="Joardar V."/>
            <person name="Deegan J."/>
            <person name="Clutterbuck J."/>
            <person name="Andersen M.R."/>
            <person name="Archer D."/>
            <person name="Bencina M."/>
            <person name="Braus G."/>
            <person name="Coutinho P."/>
            <person name="von Dohren H."/>
            <person name="Doonan J."/>
            <person name="Driessen A.J."/>
            <person name="Durek P."/>
            <person name="Espeso E."/>
            <person name="Fekete E."/>
            <person name="Flipphi M."/>
            <person name="Estrada C.G."/>
            <person name="Geysens S."/>
            <person name="Goldman G."/>
            <person name="de Groot P.W."/>
            <person name="Hansen K."/>
            <person name="Harris S.D."/>
            <person name="Heinekamp T."/>
            <person name="Helmstaedt K."/>
            <person name="Henrissat B."/>
            <person name="Hofmann G."/>
            <person name="Homan T."/>
            <person name="Horio T."/>
            <person name="Horiuchi H."/>
            <person name="James S."/>
            <person name="Jones M."/>
            <person name="Karaffa L."/>
            <person name="Karanyi Z."/>
            <person name="Kato M."/>
            <person name="Keller N."/>
            <person name="Kelly D.E."/>
            <person name="Kiel J.A."/>
            <person name="Kim J.M."/>
            <person name="van der Klei I.J."/>
            <person name="Klis F.M."/>
            <person name="Kovalchuk A."/>
            <person name="Krasevec N."/>
            <person name="Kubicek C.P."/>
            <person name="Liu B."/>
            <person name="Maccabe A."/>
            <person name="Meyer V."/>
            <person name="Mirabito P."/>
            <person name="Miskei M."/>
            <person name="Mos M."/>
            <person name="Mullins J."/>
            <person name="Nelson D.R."/>
            <person name="Nielsen J."/>
            <person name="Oakley B.R."/>
            <person name="Osmani S.A."/>
            <person name="Pakula T."/>
            <person name="Paszewski A."/>
            <person name="Paulsen I."/>
            <person name="Pilsyk S."/>
            <person name="Pocsi I."/>
            <person name="Punt P.J."/>
            <person name="Ram A.F."/>
            <person name="Ren Q."/>
            <person name="Robellet X."/>
            <person name="Robson G."/>
            <person name="Seiboth B."/>
            <person name="van Solingen P."/>
            <person name="Specht T."/>
            <person name="Sun J."/>
            <person name="Taheri-Talesh N."/>
            <person name="Takeshita N."/>
            <person name="Ussery D."/>
            <person name="vanKuyk P.A."/>
            <person name="Visser H."/>
            <person name="van de Vondervoort P.J."/>
            <person name="de Vries R.P."/>
            <person name="Walton J."/>
            <person name="Xiang X."/>
            <person name="Xiong Y."/>
            <person name="Zeng A.P."/>
            <person name="Brandt B.W."/>
            <person name="Cornell M.J."/>
            <person name="van den Hondel C.A."/>
            <person name="Visser J."/>
            <person name="Oliver S.G."/>
            <person name="Turner G."/>
        </authorList>
    </citation>
    <scope>GENOME REANNOTATION</scope>
    <source>
        <strain evidence="4">FGSC A4 / ATCC 38163 / CBS 112.46 / NRRL 194 / M139</strain>
    </source>
</reference>
<dbReference type="GeneID" id="2868601"/>
<dbReference type="InterPro" id="IPR023210">
    <property type="entry name" value="NADP_OxRdtase_dom"/>
</dbReference>
<feature type="domain" description="NADP-dependent oxidoreductase" evidence="2">
    <location>
        <begin position="21"/>
        <end position="323"/>
    </location>
</feature>
<dbReference type="AlphaFoldDB" id="Q5ASJ7"/>
<dbReference type="HOGENOM" id="CLU_023205_2_1_1"/>
<dbReference type="eggNOG" id="KOG1575">
    <property type="taxonomic scope" value="Eukaryota"/>
</dbReference>
<dbReference type="OMA" id="FIPWAPL"/>
<evidence type="ECO:0000313" key="3">
    <source>
        <dbReference type="EMBL" id="CBF78140.1"/>
    </source>
</evidence>
<dbReference type="RefSeq" id="XP_682002.1">
    <property type="nucleotide sequence ID" value="XM_676910.2"/>
</dbReference>
<sequence>MSLQTRSLGSGPDAPQVPCMGLGFGSLSGFYGPAGSPESRLSLLDNAYAAGLRFWDLADIYGDAEDLVSEWVKRSDPAKRDDVFIATKFGLQRQADGMHRFRSDPDYVKEACERSLKRLGVNTIDLYYCHRVDGVTPVERTVEAMVDLKKQGKIRHLGLSDISASTLRRAHAVHPIAALQVEYSLFTLDIESSESDVLQTARELGVTVIAFSPIGRGILSGQFTSYTSIPEGDLRRIYPKYAESNFPAILKLVKGLESVASAHSQRAERSVKPAQIALAWLLAQGNDVIPIPGTKSAARIAEDVAAAAIDLTEGELERIRALAEEAAMGISGTRYPAAVMATMCADTPPLE</sequence>
<accession>C8VA11</accession>
<dbReference type="PANTHER" id="PTHR43625:SF40">
    <property type="entry name" value="ALDO-KETO REDUCTASE YAKC [NADP(+)]"/>
    <property type="match status" value="1"/>
</dbReference>
<dbReference type="InterPro" id="IPR050791">
    <property type="entry name" value="Aldo-Keto_reductase"/>
</dbReference>
<name>Q5ASJ7_EMENI</name>